<evidence type="ECO:0000256" key="5">
    <source>
        <dbReference type="ARBA" id="ARBA00023157"/>
    </source>
</evidence>
<dbReference type="AlphaFoldDB" id="A0A4Z2BWZ8"/>
<dbReference type="InterPro" id="IPR016014">
    <property type="entry name" value="Clusterin_N"/>
</dbReference>
<dbReference type="PANTHER" id="PTHR10970:SF2">
    <property type="entry name" value="CLUSTERIN-LIKE PROTEIN 1"/>
    <property type="match status" value="1"/>
</dbReference>
<dbReference type="GO" id="GO:0051787">
    <property type="term" value="F:misfolded protein binding"/>
    <property type="evidence" value="ECO:0007669"/>
    <property type="project" value="TreeGrafter"/>
</dbReference>
<comment type="subcellular location">
    <subcellularLocation>
        <location evidence="1">Secreted</location>
    </subcellularLocation>
</comment>
<keyword evidence="5" id="KW-1015">Disulfide bond</keyword>
<dbReference type="Proteomes" id="UP000516260">
    <property type="component" value="Chromosome 17"/>
</dbReference>
<dbReference type="GO" id="GO:0005615">
    <property type="term" value="C:extracellular space"/>
    <property type="evidence" value="ECO:0007669"/>
    <property type="project" value="TreeGrafter"/>
</dbReference>
<evidence type="ECO:0000313" key="12">
    <source>
        <dbReference type="Proteomes" id="UP000516260"/>
    </source>
</evidence>
<evidence type="ECO:0000256" key="7">
    <source>
        <dbReference type="ARBA" id="ARBA00039843"/>
    </source>
</evidence>
<comment type="similarity">
    <text evidence="2">Belongs to the clusterin family.</text>
</comment>
<comment type="caution">
    <text evidence="11">The sequence shown here is derived from an EMBL/GenBank/DDBJ whole genome shotgun (WGS) entry which is preliminary data.</text>
</comment>
<keyword evidence="4 8" id="KW-0175">Coiled coil</keyword>
<proteinExistence type="inferred from homology"/>
<evidence type="ECO:0000256" key="9">
    <source>
        <dbReference type="SAM" id="SignalP"/>
    </source>
</evidence>
<dbReference type="SMART" id="SM00030">
    <property type="entry name" value="CLb"/>
    <property type="match status" value="1"/>
</dbReference>
<feature type="signal peptide" evidence="9">
    <location>
        <begin position="1"/>
        <end position="19"/>
    </location>
</feature>
<evidence type="ECO:0000256" key="1">
    <source>
        <dbReference type="ARBA" id="ARBA00004613"/>
    </source>
</evidence>
<keyword evidence="3" id="KW-0964">Secreted</keyword>
<evidence type="ECO:0000256" key="4">
    <source>
        <dbReference type="ARBA" id="ARBA00023054"/>
    </source>
</evidence>
<feature type="coiled-coil region" evidence="8">
    <location>
        <begin position="41"/>
        <end position="103"/>
    </location>
</feature>
<accession>A0A4Z2BWZ8</accession>
<organism evidence="11 12">
    <name type="scientific">Takifugu bimaculatus</name>
    <dbReference type="NCBI Taxonomy" id="433685"/>
    <lineage>
        <taxon>Eukaryota</taxon>
        <taxon>Metazoa</taxon>
        <taxon>Chordata</taxon>
        <taxon>Craniata</taxon>
        <taxon>Vertebrata</taxon>
        <taxon>Euteleostomi</taxon>
        <taxon>Actinopterygii</taxon>
        <taxon>Neopterygii</taxon>
        <taxon>Teleostei</taxon>
        <taxon>Neoteleostei</taxon>
        <taxon>Acanthomorphata</taxon>
        <taxon>Eupercaria</taxon>
        <taxon>Tetraodontiformes</taxon>
        <taxon>Tetradontoidea</taxon>
        <taxon>Tetraodontidae</taxon>
        <taxon>Takifugu</taxon>
    </lineage>
</organism>
<reference evidence="11 12" key="1">
    <citation type="submission" date="2019-04" db="EMBL/GenBank/DDBJ databases">
        <title>The sequence and de novo assembly of Takifugu bimaculatus genome using PacBio and Hi-C technologies.</title>
        <authorList>
            <person name="Xu P."/>
            <person name="Liu B."/>
            <person name="Zhou Z."/>
        </authorList>
    </citation>
    <scope>NUCLEOTIDE SEQUENCE [LARGE SCALE GENOMIC DNA]</scope>
    <source>
        <strain evidence="11">TB-2018</strain>
        <tissue evidence="11">Muscle</tissue>
    </source>
</reference>
<sequence length="360" mass="41198">MRRLPVHLLFVSELLVCTATPAELSEDTLKQLSAAGRQYVVEEIQLALQGMKHMKEKTEENHKHLMEALTHSYEKKMGVMQLVQETQQKLEEAEQQCGDLTKSFFSECQPCLEETCKAFYTSACRRGFMSFSANLPPWNMSRTMEERVWCALTPPGNQANAAELELLQADASFNLLLTRISLLHDRSALLLADVQQSSWKSFLTEFHTELRPGPARKVESPPGSWANDLDQHPVSVFNFGQNVAATEEVREPKDYLQHTSRESSTFGPSQNKYLCRRLRKRASECWRLQSLCEACEENLLKVCPSVRPLQSEMEEMIMLLKASRQQHADRLLLVQRHTEDTQRWLSNMADQSEVDQPAVP</sequence>
<evidence type="ECO:0000256" key="8">
    <source>
        <dbReference type="SAM" id="Coils"/>
    </source>
</evidence>
<evidence type="ECO:0000259" key="10">
    <source>
        <dbReference type="SMART" id="SM00030"/>
    </source>
</evidence>
<dbReference type="Pfam" id="PF01093">
    <property type="entry name" value="Clusterin"/>
    <property type="match status" value="1"/>
</dbReference>
<keyword evidence="9" id="KW-0732">Signal</keyword>
<dbReference type="EMBL" id="SWLE01000009">
    <property type="protein sequence ID" value="TNM96552.1"/>
    <property type="molecule type" value="Genomic_DNA"/>
</dbReference>
<gene>
    <name evidence="11" type="ORF">fugu_016213</name>
</gene>
<evidence type="ECO:0000256" key="3">
    <source>
        <dbReference type="ARBA" id="ARBA00022525"/>
    </source>
</evidence>
<protein>
    <recommendedName>
        <fullName evidence="7">Clusterin-like protein 1</fullName>
    </recommendedName>
</protein>
<dbReference type="PANTHER" id="PTHR10970">
    <property type="entry name" value="CLUSTERIN"/>
    <property type="match status" value="1"/>
</dbReference>
<evidence type="ECO:0000313" key="11">
    <source>
        <dbReference type="EMBL" id="TNM96552.1"/>
    </source>
</evidence>
<dbReference type="InterPro" id="IPR000753">
    <property type="entry name" value="Clusterin-like"/>
</dbReference>
<keyword evidence="6" id="KW-0325">Glycoprotein</keyword>
<feature type="domain" description="Clusterin N-terminal" evidence="10">
    <location>
        <begin position="21"/>
        <end position="220"/>
    </location>
</feature>
<evidence type="ECO:0000256" key="2">
    <source>
        <dbReference type="ARBA" id="ARBA00010069"/>
    </source>
</evidence>
<keyword evidence="12" id="KW-1185">Reference proteome</keyword>
<feature type="chain" id="PRO_5021261096" description="Clusterin-like protein 1" evidence="9">
    <location>
        <begin position="20"/>
        <end position="360"/>
    </location>
</feature>
<name>A0A4Z2BWZ8_9TELE</name>
<dbReference type="GO" id="GO:0005634">
    <property type="term" value="C:nucleus"/>
    <property type="evidence" value="ECO:0007669"/>
    <property type="project" value="TreeGrafter"/>
</dbReference>
<evidence type="ECO:0000256" key="6">
    <source>
        <dbReference type="ARBA" id="ARBA00023180"/>
    </source>
</evidence>